<feature type="compositionally biased region" description="Low complexity" evidence="1">
    <location>
        <begin position="109"/>
        <end position="123"/>
    </location>
</feature>
<proteinExistence type="predicted"/>
<feature type="compositionally biased region" description="Polar residues" evidence="1">
    <location>
        <begin position="219"/>
        <end position="231"/>
    </location>
</feature>
<keyword evidence="3" id="KW-1185">Reference proteome</keyword>
<feature type="compositionally biased region" description="Basic and acidic residues" evidence="1">
    <location>
        <begin position="206"/>
        <end position="218"/>
    </location>
</feature>
<dbReference type="Proteomes" id="UP000076532">
    <property type="component" value="Unassembled WGS sequence"/>
</dbReference>
<evidence type="ECO:0000313" key="2">
    <source>
        <dbReference type="EMBL" id="KZP22143.1"/>
    </source>
</evidence>
<feature type="compositionally biased region" description="Low complexity" evidence="1">
    <location>
        <begin position="188"/>
        <end position="201"/>
    </location>
</feature>
<evidence type="ECO:0000256" key="1">
    <source>
        <dbReference type="SAM" id="MobiDB-lite"/>
    </source>
</evidence>
<accession>A0A166KQ61</accession>
<feature type="compositionally biased region" description="Polar residues" evidence="1">
    <location>
        <begin position="7"/>
        <end position="20"/>
    </location>
</feature>
<organism evidence="2 3">
    <name type="scientific">Athelia psychrophila</name>
    <dbReference type="NCBI Taxonomy" id="1759441"/>
    <lineage>
        <taxon>Eukaryota</taxon>
        <taxon>Fungi</taxon>
        <taxon>Dikarya</taxon>
        <taxon>Basidiomycota</taxon>
        <taxon>Agaricomycotina</taxon>
        <taxon>Agaricomycetes</taxon>
        <taxon>Agaricomycetidae</taxon>
        <taxon>Atheliales</taxon>
        <taxon>Atheliaceae</taxon>
        <taxon>Athelia</taxon>
    </lineage>
</organism>
<sequence>MTVGAENVSSESPNPQTVTPRSLRRQHDRAGRESEWSPSTNRRQPPPLFSITNTLPPRTQPPSTSHQQSTPGPSHSGSQQPFSQLTRASRGSRSDENDPFVISHPTDASPPLATPSATATSTLNRRSIAQLQRRARERLERDARSLAPATINTPPNAREINLQRASTGPHVLPTPPATLRPVGATDAPLSTPLPVTPTPETGQITSREESRQCSRYEASESTTCGSTLDHE</sequence>
<reference evidence="2 3" key="1">
    <citation type="journal article" date="2016" name="Mol. Biol. Evol.">
        <title>Comparative Genomics of Early-Diverging Mushroom-Forming Fungi Provides Insights into the Origins of Lignocellulose Decay Capabilities.</title>
        <authorList>
            <person name="Nagy L.G."/>
            <person name="Riley R."/>
            <person name="Tritt A."/>
            <person name="Adam C."/>
            <person name="Daum C."/>
            <person name="Floudas D."/>
            <person name="Sun H."/>
            <person name="Yadav J.S."/>
            <person name="Pangilinan J."/>
            <person name="Larsson K.H."/>
            <person name="Matsuura K."/>
            <person name="Barry K."/>
            <person name="Labutti K."/>
            <person name="Kuo R."/>
            <person name="Ohm R.A."/>
            <person name="Bhattacharya S.S."/>
            <person name="Shirouzu T."/>
            <person name="Yoshinaga Y."/>
            <person name="Martin F.M."/>
            <person name="Grigoriev I.V."/>
            <person name="Hibbett D.S."/>
        </authorList>
    </citation>
    <scope>NUCLEOTIDE SEQUENCE [LARGE SCALE GENOMIC DNA]</scope>
    <source>
        <strain evidence="2 3">CBS 109695</strain>
    </source>
</reference>
<feature type="region of interest" description="Disordered" evidence="1">
    <location>
        <begin position="1"/>
        <end position="231"/>
    </location>
</feature>
<dbReference type="AlphaFoldDB" id="A0A166KQ61"/>
<dbReference type="EMBL" id="KV417542">
    <property type="protein sequence ID" value="KZP22143.1"/>
    <property type="molecule type" value="Genomic_DNA"/>
</dbReference>
<gene>
    <name evidence="2" type="ORF">FIBSPDRAFT_1043836</name>
</gene>
<feature type="compositionally biased region" description="Polar residues" evidence="1">
    <location>
        <begin position="50"/>
        <end position="91"/>
    </location>
</feature>
<name>A0A166KQ61_9AGAM</name>
<protein>
    <submittedName>
        <fullName evidence="2">Uncharacterized protein</fullName>
    </submittedName>
</protein>
<evidence type="ECO:0000313" key="3">
    <source>
        <dbReference type="Proteomes" id="UP000076532"/>
    </source>
</evidence>